<evidence type="ECO:0000313" key="5">
    <source>
        <dbReference type="Proteomes" id="UP001179858"/>
    </source>
</evidence>
<organism evidence="4 5">
    <name type="scientific">Latilactobacillus sakei</name>
    <name type="common">Lactobacillus sakei</name>
    <dbReference type="NCBI Taxonomy" id="1599"/>
    <lineage>
        <taxon>Bacteria</taxon>
        <taxon>Bacillati</taxon>
        <taxon>Bacillota</taxon>
        <taxon>Bacilli</taxon>
        <taxon>Lactobacillales</taxon>
        <taxon>Lactobacillaceae</taxon>
        <taxon>Latilactobacillus</taxon>
    </lineage>
</organism>
<dbReference type="PROSITE" id="PS51257">
    <property type="entry name" value="PROKAR_LIPOPROTEIN"/>
    <property type="match status" value="1"/>
</dbReference>
<feature type="compositionally biased region" description="Low complexity" evidence="1">
    <location>
        <begin position="60"/>
        <end position="73"/>
    </location>
</feature>
<feature type="signal peptide" evidence="2">
    <location>
        <begin position="1"/>
        <end position="24"/>
    </location>
</feature>
<feature type="compositionally biased region" description="Low complexity" evidence="1">
    <location>
        <begin position="28"/>
        <end position="45"/>
    </location>
</feature>
<evidence type="ECO:0000256" key="1">
    <source>
        <dbReference type="SAM" id="MobiDB-lite"/>
    </source>
</evidence>
<accession>A0AAF0GT85</accession>
<evidence type="ECO:0000259" key="3">
    <source>
        <dbReference type="Pfam" id="PF15983"/>
    </source>
</evidence>
<dbReference type="InterPro" id="IPR031927">
    <property type="entry name" value="DUF4767"/>
</dbReference>
<gene>
    <name evidence="4" type="ORF">QBD03_01700</name>
</gene>
<dbReference type="AlphaFoldDB" id="A0AAF0GT85"/>
<dbReference type="Pfam" id="PF15983">
    <property type="entry name" value="DUF4767"/>
    <property type="match status" value="1"/>
</dbReference>
<keyword evidence="2" id="KW-0732">Signal</keyword>
<protein>
    <submittedName>
        <fullName evidence="4">DUF4767 domain-containing protein</fullName>
    </submittedName>
</protein>
<evidence type="ECO:0000256" key="2">
    <source>
        <dbReference type="SAM" id="SignalP"/>
    </source>
</evidence>
<proteinExistence type="predicted"/>
<dbReference type="EMBL" id="CP122959">
    <property type="protein sequence ID" value="WGI19485.1"/>
    <property type="molecule type" value="Genomic_DNA"/>
</dbReference>
<feature type="chain" id="PRO_5042035671" evidence="2">
    <location>
        <begin position="25"/>
        <end position="316"/>
    </location>
</feature>
<dbReference type="Proteomes" id="UP001179858">
    <property type="component" value="Chromosome"/>
</dbReference>
<sequence length="316" mass="33412">MKNSWRFILTVAVVSLLGACSAKGEQQTKSTSTSHSKKVTAVTSSQKQVRKETTSSVSRTKQQAQSQSQTKQAKALWDSNKKQALATFMSSWGTTMGQTYQSYDLTRDTDYAGIHFPSKLAQTDLAVDDTPVTAAWSTDGTGSADYNVVAIYCDVDGGTVGGHLYLFTFHNGQPVVLITSQNQGTPDNRLHFSVTANTDLKTGFANIVSGQGSGQANTSQPTTSAVSPISAAEAQAIVAAQNIQYREEQGEPAGNKTSLAGGGIVLKQYAGAQGIDIIKLTPKPGNKVNITVQNGSLRDGQAGETAPISQNITVDR</sequence>
<feature type="domain" description="DUF4767" evidence="3">
    <location>
        <begin position="74"/>
        <end position="208"/>
    </location>
</feature>
<dbReference type="RefSeq" id="WP_280103084.1">
    <property type="nucleotide sequence ID" value="NZ_CP122959.1"/>
</dbReference>
<reference evidence="4" key="1">
    <citation type="submission" date="2023-04" db="EMBL/GenBank/DDBJ databases">
        <title>Novel strain of Lactilactobacillus sakei and use thereof.</title>
        <authorList>
            <person name="Kim S.Y."/>
        </authorList>
    </citation>
    <scope>NUCLEOTIDE SEQUENCE</scope>
    <source>
        <strain evidence="4">HUP1</strain>
    </source>
</reference>
<name>A0AAF0GT85_LATSK</name>
<evidence type="ECO:0000313" key="4">
    <source>
        <dbReference type="EMBL" id="WGI19485.1"/>
    </source>
</evidence>
<feature type="region of interest" description="Disordered" evidence="1">
    <location>
        <begin position="25"/>
        <end position="73"/>
    </location>
</feature>